<evidence type="ECO:0000313" key="3">
    <source>
        <dbReference type="RefSeq" id="XP_014638051.1"/>
    </source>
</evidence>
<dbReference type="PANTHER" id="PTHR34928:SF3">
    <property type="entry name" value="TRANSMEMBRANE PROTEIN 217B-RELATED"/>
    <property type="match status" value="1"/>
</dbReference>
<feature type="transmembrane region" description="Helical" evidence="1">
    <location>
        <begin position="6"/>
        <end position="24"/>
    </location>
</feature>
<sequence>MNDKTFSFLVGIFSVLNTIQFLIFDSNQVTFIGYEDKFNIYTDTNSEVVSWVIINRRNTSIGLSVITIVVSCLLFYCLHVNNYVGLLCYVLWIIAYELINFSMVLLINGTIKEQFKELSYLHLTIQISRMLLHFLCLPLVTKHMYSLYKDPKMLGKIGRRRYSSISIVDLWPPVGPPLRPGTLYRKRN</sequence>
<keyword evidence="1" id="KW-1133">Transmembrane helix</keyword>
<reference evidence="3" key="1">
    <citation type="submission" date="2025-08" db="UniProtKB">
        <authorList>
            <consortium name="RefSeq"/>
        </authorList>
    </citation>
    <scope>IDENTIFICATION</scope>
</reference>
<accession>A0ABM1CES0</accession>
<name>A0ABM1CES0_CERSS</name>
<protein>
    <submittedName>
        <fullName evidence="3">Transmembrane protein 217-like</fullName>
    </submittedName>
</protein>
<dbReference type="GeneID" id="106800867"/>
<dbReference type="InterPro" id="IPR027862">
    <property type="entry name" value="DUF4534"/>
</dbReference>
<dbReference type="Proteomes" id="UP000694910">
    <property type="component" value="Unplaced"/>
</dbReference>
<keyword evidence="1" id="KW-0812">Transmembrane</keyword>
<evidence type="ECO:0000256" key="1">
    <source>
        <dbReference type="SAM" id="Phobius"/>
    </source>
</evidence>
<feature type="transmembrane region" description="Helical" evidence="1">
    <location>
        <begin position="84"/>
        <end position="107"/>
    </location>
</feature>
<dbReference type="RefSeq" id="XP_014638051.1">
    <property type="nucleotide sequence ID" value="XM_014782565.1"/>
</dbReference>
<proteinExistence type="predicted"/>
<evidence type="ECO:0000313" key="2">
    <source>
        <dbReference type="Proteomes" id="UP000694910"/>
    </source>
</evidence>
<feature type="transmembrane region" description="Helical" evidence="1">
    <location>
        <begin position="60"/>
        <end position="78"/>
    </location>
</feature>
<keyword evidence="2" id="KW-1185">Reference proteome</keyword>
<gene>
    <name evidence="3" type="primary">LOC106800867</name>
</gene>
<feature type="transmembrane region" description="Helical" evidence="1">
    <location>
        <begin position="119"/>
        <end position="140"/>
    </location>
</feature>
<organism evidence="2 3">
    <name type="scientific">Ceratotherium simum simum</name>
    <name type="common">Southern white rhinoceros</name>
    <dbReference type="NCBI Taxonomy" id="73337"/>
    <lineage>
        <taxon>Eukaryota</taxon>
        <taxon>Metazoa</taxon>
        <taxon>Chordata</taxon>
        <taxon>Craniata</taxon>
        <taxon>Vertebrata</taxon>
        <taxon>Euteleostomi</taxon>
        <taxon>Mammalia</taxon>
        <taxon>Eutheria</taxon>
        <taxon>Laurasiatheria</taxon>
        <taxon>Perissodactyla</taxon>
        <taxon>Rhinocerotidae</taxon>
        <taxon>Ceratotherium</taxon>
    </lineage>
</organism>
<dbReference type="PANTHER" id="PTHR34928">
    <property type="entry name" value="TRANSMEMBRANE PROTEIN 217"/>
    <property type="match status" value="1"/>
</dbReference>
<dbReference type="Pfam" id="PF15049">
    <property type="entry name" value="DUF4534"/>
    <property type="match status" value="1"/>
</dbReference>
<keyword evidence="1" id="KW-0472">Membrane</keyword>